<dbReference type="STRING" id="1469647.BC351_19635"/>
<evidence type="ECO:0000313" key="3">
    <source>
        <dbReference type="Proteomes" id="UP000190626"/>
    </source>
</evidence>
<sequence length="200" mass="22047">MSINLVKGQKIDLTKGTTGLSKLVVGLGWDPATSESNGFFGQKKEIDEDIDCDSSALLLNEHGKLAKFDNVVCFYNLASDCKSVKHSGDNLTGDGDGDDEQISIDLARVPSDVHKILVVVNIYEADERNQHFGMIKSAYVRVVNAANNQELIRFNLTDNYSTMTALITGELYRNNGEWKFNAIGEGAHAARIDDLAERYQ</sequence>
<dbReference type="InterPro" id="IPR051324">
    <property type="entry name" value="Stress/Tellurium_Resist"/>
</dbReference>
<gene>
    <name evidence="2" type="ORF">BC351_19635</name>
</gene>
<evidence type="ECO:0000259" key="1">
    <source>
        <dbReference type="Pfam" id="PF02342"/>
    </source>
</evidence>
<comment type="caution">
    <text evidence="2">The sequence shown here is derived from an EMBL/GenBank/DDBJ whole genome shotgun (WGS) entry which is preliminary data.</text>
</comment>
<organism evidence="2 3">
    <name type="scientific">Paenibacillus ferrarius</name>
    <dbReference type="NCBI Taxonomy" id="1469647"/>
    <lineage>
        <taxon>Bacteria</taxon>
        <taxon>Bacillati</taxon>
        <taxon>Bacillota</taxon>
        <taxon>Bacilli</taxon>
        <taxon>Bacillales</taxon>
        <taxon>Paenibacillaceae</taxon>
        <taxon>Paenibacillus</taxon>
    </lineage>
</organism>
<dbReference type="EMBL" id="MBTG01000006">
    <property type="protein sequence ID" value="OPH59695.1"/>
    <property type="molecule type" value="Genomic_DNA"/>
</dbReference>
<dbReference type="AlphaFoldDB" id="A0A1V4HP27"/>
<accession>A0A1V4HP27</accession>
<dbReference type="InterPro" id="IPR003325">
    <property type="entry name" value="TerD"/>
</dbReference>
<name>A0A1V4HP27_9BACL</name>
<feature type="domain" description="TerD" evidence="1">
    <location>
        <begin position="1"/>
        <end position="199"/>
    </location>
</feature>
<dbReference type="PANTHER" id="PTHR32097">
    <property type="entry name" value="CAMP-BINDING PROTEIN 1-RELATED"/>
    <property type="match status" value="1"/>
</dbReference>
<proteinExistence type="predicted"/>
<dbReference type="Pfam" id="PF02342">
    <property type="entry name" value="TerD"/>
    <property type="match status" value="1"/>
</dbReference>
<dbReference type="PANTHER" id="PTHR32097:SF15">
    <property type="entry name" value="STRESS RESPONSE PROTEIN SCP2"/>
    <property type="match status" value="1"/>
</dbReference>
<keyword evidence="3" id="KW-1185">Reference proteome</keyword>
<protein>
    <submittedName>
        <fullName evidence="2">Stress protein</fullName>
    </submittedName>
</protein>
<reference evidence="3" key="1">
    <citation type="submission" date="2016-07" db="EMBL/GenBank/DDBJ databases">
        <authorList>
            <person name="Florea S."/>
            <person name="Webb J.S."/>
            <person name="Jaromczyk J."/>
            <person name="Schardl C.L."/>
        </authorList>
    </citation>
    <scope>NUCLEOTIDE SEQUENCE [LARGE SCALE GENOMIC DNA]</scope>
    <source>
        <strain evidence="3">CY1</strain>
    </source>
</reference>
<dbReference type="Proteomes" id="UP000190626">
    <property type="component" value="Unassembled WGS sequence"/>
</dbReference>
<evidence type="ECO:0000313" key="2">
    <source>
        <dbReference type="EMBL" id="OPH59695.1"/>
    </source>
</evidence>
<dbReference type="RefSeq" id="WP_079410402.1">
    <property type="nucleotide sequence ID" value="NZ_MBTG01000006.1"/>
</dbReference>
<dbReference type="Gene3D" id="2.60.60.30">
    <property type="entry name" value="sav2460 like domains"/>
    <property type="match status" value="1"/>
</dbReference>
<dbReference type="OrthoDB" id="179721at2"/>
<dbReference type="CDD" id="cd06974">
    <property type="entry name" value="TerD_like"/>
    <property type="match status" value="1"/>
</dbReference>